<reference evidence="1 2" key="1">
    <citation type="journal article" date="2018" name="BMC Genomics">
        <title>Comparative genome analyses reveal sequence features reflecting distinct modes of host-adaptation between dicot and monocot powdery mildew.</title>
        <authorList>
            <person name="Wu Y."/>
            <person name="Ma X."/>
            <person name="Pan Z."/>
            <person name="Kale S.D."/>
            <person name="Song Y."/>
            <person name="King H."/>
            <person name="Zhang Q."/>
            <person name="Presley C."/>
            <person name="Deng X."/>
            <person name="Wei C.I."/>
            <person name="Xiao S."/>
        </authorList>
    </citation>
    <scope>NUCLEOTIDE SEQUENCE [LARGE SCALE GENOMIC DNA]</scope>
    <source>
        <strain evidence="1">UMSG1</strain>
    </source>
</reference>
<dbReference type="Proteomes" id="UP000285326">
    <property type="component" value="Unassembled WGS sequence"/>
</dbReference>
<feature type="non-terminal residue" evidence="1">
    <location>
        <position position="42"/>
    </location>
</feature>
<name>A0A420J1I9_9PEZI</name>
<evidence type="ECO:0000313" key="1">
    <source>
        <dbReference type="EMBL" id="RKF80651.1"/>
    </source>
</evidence>
<protein>
    <submittedName>
        <fullName evidence="1">Uncharacterized protein</fullName>
    </submittedName>
</protein>
<comment type="caution">
    <text evidence="1">The sequence shown here is derived from an EMBL/GenBank/DDBJ whole genome shotgun (WGS) entry which is preliminary data.</text>
</comment>
<dbReference type="EMBL" id="MCBS01019107">
    <property type="protein sequence ID" value="RKF80651.1"/>
    <property type="molecule type" value="Genomic_DNA"/>
</dbReference>
<proteinExistence type="predicted"/>
<sequence>MVDIVKDRARAHLKQKGPYHNLVNIEAIEKSLCEKNDDIPDI</sequence>
<accession>A0A420J1I9</accession>
<organism evidence="1 2">
    <name type="scientific">Golovinomyces cichoracearum</name>
    <dbReference type="NCBI Taxonomy" id="62708"/>
    <lineage>
        <taxon>Eukaryota</taxon>
        <taxon>Fungi</taxon>
        <taxon>Dikarya</taxon>
        <taxon>Ascomycota</taxon>
        <taxon>Pezizomycotina</taxon>
        <taxon>Leotiomycetes</taxon>
        <taxon>Erysiphales</taxon>
        <taxon>Erysiphaceae</taxon>
        <taxon>Golovinomyces</taxon>
    </lineage>
</organism>
<gene>
    <name evidence="1" type="ORF">GcM1_191030</name>
</gene>
<dbReference type="AlphaFoldDB" id="A0A420J1I9"/>
<evidence type="ECO:0000313" key="2">
    <source>
        <dbReference type="Proteomes" id="UP000285326"/>
    </source>
</evidence>